<evidence type="ECO:0000259" key="2">
    <source>
        <dbReference type="Pfam" id="PF22936"/>
    </source>
</evidence>
<dbReference type="Pfam" id="PF22936">
    <property type="entry name" value="Pol_BBD"/>
    <property type="match status" value="1"/>
</dbReference>
<gene>
    <name evidence="3" type="ORF">OSB04_010872</name>
</gene>
<organism evidence="3 4">
    <name type="scientific">Centaurea solstitialis</name>
    <name type="common">yellow star-thistle</name>
    <dbReference type="NCBI Taxonomy" id="347529"/>
    <lineage>
        <taxon>Eukaryota</taxon>
        <taxon>Viridiplantae</taxon>
        <taxon>Streptophyta</taxon>
        <taxon>Embryophyta</taxon>
        <taxon>Tracheophyta</taxon>
        <taxon>Spermatophyta</taxon>
        <taxon>Magnoliopsida</taxon>
        <taxon>eudicotyledons</taxon>
        <taxon>Gunneridae</taxon>
        <taxon>Pentapetalae</taxon>
        <taxon>asterids</taxon>
        <taxon>campanulids</taxon>
        <taxon>Asterales</taxon>
        <taxon>Asteraceae</taxon>
        <taxon>Carduoideae</taxon>
        <taxon>Cardueae</taxon>
        <taxon>Centaureinae</taxon>
        <taxon>Centaurea</taxon>
    </lineage>
</organism>
<comment type="caution">
    <text evidence="3">The sequence shown here is derived from an EMBL/GenBank/DDBJ whole genome shotgun (WGS) entry which is preliminary data.</text>
</comment>
<evidence type="ECO:0000313" key="3">
    <source>
        <dbReference type="EMBL" id="KAJ9556258.1"/>
    </source>
</evidence>
<dbReference type="PANTHER" id="PTHR47592">
    <property type="entry name" value="PBF68 PROTEIN"/>
    <property type="match status" value="1"/>
</dbReference>
<feature type="domain" description="Retrovirus-related Pol polyprotein from transposon TNT 1-94-like beta-barrel" evidence="2">
    <location>
        <begin position="101"/>
        <end position="171"/>
    </location>
</feature>
<dbReference type="InterPro" id="IPR054722">
    <property type="entry name" value="PolX-like_BBD"/>
</dbReference>
<dbReference type="AlphaFoldDB" id="A0AA38T8D8"/>
<proteinExistence type="predicted"/>
<feature type="region of interest" description="Disordered" evidence="1">
    <location>
        <begin position="61"/>
        <end position="82"/>
    </location>
</feature>
<dbReference type="EMBL" id="JARYMX010000003">
    <property type="protein sequence ID" value="KAJ9556258.1"/>
    <property type="molecule type" value="Genomic_DNA"/>
</dbReference>
<sequence length="171" mass="19344">MQVPLSQMSVWWLQAPQRESKGVSYKPSFKNSLAPQKKHFKNLHIISCWVFGKPRHRAKDFRHKRDHNGGGNGGGGVGPHHQANFADSKTQFIIVVEANMWLDTGDTRHICNSKISFATYQKVSDEESMSMVNASKAKVEGKRKVILKLTSEKDLVLTNVLHIPDIRKNLI</sequence>
<feature type="compositionally biased region" description="Gly residues" evidence="1">
    <location>
        <begin position="69"/>
        <end position="78"/>
    </location>
</feature>
<keyword evidence="4" id="KW-1185">Reference proteome</keyword>
<evidence type="ECO:0000256" key="1">
    <source>
        <dbReference type="SAM" id="MobiDB-lite"/>
    </source>
</evidence>
<accession>A0AA38T8D8</accession>
<name>A0AA38T8D8_9ASTR</name>
<protein>
    <recommendedName>
        <fullName evidence="2">Retrovirus-related Pol polyprotein from transposon TNT 1-94-like beta-barrel domain-containing protein</fullName>
    </recommendedName>
</protein>
<dbReference type="Proteomes" id="UP001172457">
    <property type="component" value="Chromosome 3"/>
</dbReference>
<reference evidence="3" key="1">
    <citation type="submission" date="2023-03" db="EMBL/GenBank/DDBJ databases">
        <title>Chromosome-scale reference genome and RAD-based genetic map of yellow starthistle (Centaurea solstitialis) reveal putative structural variation and QTLs associated with invader traits.</title>
        <authorList>
            <person name="Reatini B."/>
            <person name="Cang F.A."/>
            <person name="Jiang Q."/>
            <person name="Mckibben M.T.W."/>
            <person name="Barker M.S."/>
            <person name="Rieseberg L.H."/>
            <person name="Dlugosch K.M."/>
        </authorList>
    </citation>
    <scope>NUCLEOTIDE SEQUENCE</scope>
    <source>
        <strain evidence="3">CAN-66</strain>
        <tissue evidence="3">Leaf</tissue>
    </source>
</reference>
<evidence type="ECO:0000313" key="4">
    <source>
        <dbReference type="Proteomes" id="UP001172457"/>
    </source>
</evidence>